<dbReference type="AlphaFoldDB" id="A0A1S1PGN8"/>
<name>A0A1S1PGN8_9ACTN</name>
<feature type="domain" description="OmpR/PhoB-type" evidence="12">
    <location>
        <begin position="134"/>
        <end position="236"/>
    </location>
</feature>
<evidence type="ECO:0000259" key="12">
    <source>
        <dbReference type="PROSITE" id="PS51755"/>
    </source>
</evidence>
<dbReference type="Pfam" id="PF00072">
    <property type="entry name" value="Response_reg"/>
    <property type="match status" value="1"/>
</dbReference>
<dbReference type="PANTHER" id="PTHR48111:SF50">
    <property type="entry name" value="KDP OPERON TRANSCRIPTIONAL REGULATORY PROTEIN KDPE"/>
    <property type="match status" value="1"/>
</dbReference>
<dbReference type="CDD" id="cd00383">
    <property type="entry name" value="trans_reg_C"/>
    <property type="match status" value="1"/>
</dbReference>
<sequence length="236" mass="25582">MSEESAPRAGGRVLFVDDEPQLLRAMRITLRARGYEVRTAVDGGHALTEAAAHPPDIVLLDLGLPDMDGIEVIHGLRGWTGVPIIVLSGRTAGQEKIASLDAGADDYITKPFSVEELLARMRAVARRAPAAETGPTADVGDYRVDFAAKAVTAQAEGGSAVHLTPTEWRLLEALVRNPGKLVSSRALVSQVWGPAYAADTSSLRLYINRLRRKLEPDPTRPRHLTTEPGMGYRYQP</sequence>
<dbReference type="Gene3D" id="3.40.50.2300">
    <property type="match status" value="1"/>
</dbReference>
<dbReference type="RefSeq" id="WP_071066788.1">
    <property type="nucleotide sequence ID" value="NZ_JBFLUH010000128.1"/>
</dbReference>
<dbReference type="GO" id="GO:0000156">
    <property type="term" value="F:phosphorelay response regulator activity"/>
    <property type="evidence" value="ECO:0007669"/>
    <property type="project" value="TreeGrafter"/>
</dbReference>
<dbReference type="PROSITE" id="PS51755">
    <property type="entry name" value="OMPR_PHOB"/>
    <property type="match status" value="1"/>
</dbReference>
<dbReference type="GO" id="GO:0032993">
    <property type="term" value="C:protein-DNA complex"/>
    <property type="evidence" value="ECO:0007669"/>
    <property type="project" value="TreeGrafter"/>
</dbReference>
<dbReference type="PANTHER" id="PTHR48111">
    <property type="entry name" value="REGULATOR OF RPOS"/>
    <property type="match status" value="1"/>
</dbReference>
<evidence type="ECO:0000256" key="9">
    <source>
        <dbReference type="PROSITE-ProRule" id="PRU01091"/>
    </source>
</evidence>
<feature type="DNA-binding region" description="OmpR/PhoB-type" evidence="9">
    <location>
        <begin position="134"/>
        <end position="236"/>
    </location>
</feature>
<dbReference type="GO" id="GO:0045893">
    <property type="term" value="P:positive regulation of DNA-templated transcription"/>
    <property type="evidence" value="ECO:0007669"/>
    <property type="project" value="UniProtKB-ARBA"/>
</dbReference>
<dbReference type="GO" id="GO:0042802">
    <property type="term" value="F:identical protein binding"/>
    <property type="evidence" value="ECO:0007669"/>
    <property type="project" value="UniProtKB-ARBA"/>
</dbReference>
<dbReference type="InterPro" id="IPR016032">
    <property type="entry name" value="Sig_transdc_resp-reg_C-effctor"/>
</dbReference>
<evidence type="ECO:0000256" key="10">
    <source>
        <dbReference type="SAM" id="MobiDB-lite"/>
    </source>
</evidence>
<comment type="caution">
    <text evidence="13">The sequence shown here is derived from an EMBL/GenBank/DDBJ whole genome shotgun (WGS) entry which is preliminary data.</text>
</comment>
<dbReference type="Gene3D" id="1.10.10.10">
    <property type="entry name" value="Winged helix-like DNA-binding domain superfamily/Winged helix DNA-binding domain"/>
    <property type="match status" value="1"/>
</dbReference>
<dbReference type="InterPro" id="IPR001789">
    <property type="entry name" value="Sig_transdc_resp-reg_receiver"/>
</dbReference>
<dbReference type="OrthoDB" id="9802426at2"/>
<dbReference type="InterPro" id="IPR036388">
    <property type="entry name" value="WH-like_DNA-bd_sf"/>
</dbReference>
<keyword evidence="3 8" id="KW-0597">Phosphoprotein</keyword>
<reference evidence="14" key="1">
    <citation type="submission" date="2016-07" db="EMBL/GenBank/DDBJ databases">
        <title>Frankia sp. NRRL B-16219 Genome sequencing.</title>
        <authorList>
            <person name="Ghodhbane-Gtari F."/>
            <person name="Swanson E."/>
            <person name="Gueddou A."/>
            <person name="Louati M."/>
            <person name="Nouioui I."/>
            <person name="Hezbri K."/>
            <person name="Abebe-Akele F."/>
            <person name="Simpson S."/>
            <person name="Morris K."/>
            <person name="Thomas K."/>
            <person name="Gtari M."/>
            <person name="Tisa L.S."/>
        </authorList>
    </citation>
    <scope>NUCLEOTIDE SEQUENCE [LARGE SCALE GENOMIC DNA]</scope>
    <source>
        <strain evidence="14">NRRL B-16219</strain>
    </source>
</reference>
<dbReference type="EMBL" id="MAXA01000266">
    <property type="protein sequence ID" value="OHV20381.1"/>
    <property type="molecule type" value="Genomic_DNA"/>
</dbReference>
<feature type="region of interest" description="Disordered" evidence="10">
    <location>
        <begin position="216"/>
        <end position="236"/>
    </location>
</feature>
<gene>
    <name evidence="13" type="ORF">BBK14_28180</name>
</gene>
<evidence type="ECO:0000256" key="6">
    <source>
        <dbReference type="ARBA" id="ARBA00023125"/>
    </source>
</evidence>
<organism evidence="13 14">
    <name type="scientific">Parafrankia soli</name>
    <dbReference type="NCBI Taxonomy" id="2599596"/>
    <lineage>
        <taxon>Bacteria</taxon>
        <taxon>Bacillati</taxon>
        <taxon>Actinomycetota</taxon>
        <taxon>Actinomycetes</taxon>
        <taxon>Frankiales</taxon>
        <taxon>Frankiaceae</taxon>
        <taxon>Parafrankia</taxon>
    </lineage>
</organism>
<evidence type="ECO:0000256" key="7">
    <source>
        <dbReference type="ARBA" id="ARBA00023163"/>
    </source>
</evidence>
<dbReference type="InterPro" id="IPR039420">
    <property type="entry name" value="WalR-like"/>
</dbReference>
<keyword evidence="4" id="KW-0902">Two-component regulatory system</keyword>
<dbReference type="FunFam" id="3.40.50.2300:FF:000021">
    <property type="entry name" value="Two-component system response regulator KdpE"/>
    <property type="match status" value="1"/>
</dbReference>
<evidence type="ECO:0000259" key="11">
    <source>
        <dbReference type="PROSITE" id="PS50110"/>
    </source>
</evidence>
<dbReference type="SMART" id="SM00448">
    <property type="entry name" value="REC"/>
    <property type="match status" value="1"/>
</dbReference>
<dbReference type="SUPFAM" id="SSF46894">
    <property type="entry name" value="C-terminal effector domain of the bipartite response regulators"/>
    <property type="match status" value="1"/>
</dbReference>
<evidence type="ECO:0000256" key="8">
    <source>
        <dbReference type="PROSITE-ProRule" id="PRU00169"/>
    </source>
</evidence>
<keyword evidence="14" id="KW-1185">Reference proteome</keyword>
<keyword evidence="5" id="KW-0805">Transcription regulation</keyword>
<accession>A0A1S1PGN8</accession>
<evidence type="ECO:0000256" key="4">
    <source>
        <dbReference type="ARBA" id="ARBA00023012"/>
    </source>
</evidence>
<dbReference type="InterPro" id="IPR001867">
    <property type="entry name" value="OmpR/PhoB-type_DNA-bd"/>
</dbReference>
<keyword evidence="7" id="KW-0804">Transcription</keyword>
<dbReference type="Proteomes" id="UP000179769">
    <property type="component" value="Unassembled WGS sequence"/>
</dbReference>
<evidence type="ECO:0000256" key="2">
    <source>
        <dbReference type="ARBA" id="ARBA00022490"/>
    </source>
</evidence>
<dbReference type="GO" id="GO:0000987">
    <property type="term" value="F:cis-regulatory region sequence-specific DNA binding"/>
    <property type="evidence" value="ECO:0007669"/>
    <property type="project" value="UniProtKB-ARBA"/>
</dbReference>
<dbReference type="InterPro" id="IPR011006">
    <property type="entry name" value="CheY-like_superfamily"/>
</dbReference>
<evidence type="ECO:0000256" key="5">
    <source>
        <dbReference type="ARBA" id="ARBA00023015"/>
    </source>
</evidence>
<evidence type="ECO:0000256" key="3">
    <source>
        <dbReference type="ARBA" id="ARBA00022553"/>
    </source>
</evidence>
<dbReference type="Pfam" id="PF00486">
    <property type="entry name" value="Trans_reg_C"/>
    <property type="match status" value="1"/>
</dbReference>
<dbReference type="SUPFAM" id="SSF52172">
    <property type="entry name" value="CheY-like"/>
    <property type="match status" value="1"/>
</dbReference>
<proteinExistence type="predicted"/>
<dbReference type="PROSITE" id="PS50110">
    <property type="entry name" value="RESPONSE_REGULATORY"/>
    <property type="match status" value="1"/>
</dbReference>
<dbReference type="CDD" id="cd17620">
    <property type="entry name" value="REC_OmpR_KdpE-like"/>
    <property type="match status" value="1"/>
</dbReference>
<dbReference type="SMART" id="SM00862">
    <property type="entry name" value="Trans_reg_C"/>
    <property type="match status" value="1"/>
</dbReference>
<dbReference type="GO" id="GO:0005829">
    <property type="term" value="C:cytosol"/>
    <property type="evidence" value="ECO:0007669"/>
    <property type="project" value="TreeGrafter"/>
</dbReference>
<dbReference type="Gene3D" id="6.10.250.690">
    <property type="match status" value="1"/>
</dbReference>
<keyword evidence="6 9" id="KW-0238">DNA-binding</keyword>
<feature type="domain" description="Response regulatory" evidence="11">
    <location>
        <begin position="12"/>
        <end position="125"/>
    </location>
</feature>
<protein>
    <submittedName>
        <fullName evidence="13">DNA-binding response regulator</fullName>
    </submittedName>
</protein>
<feature type="modified residue" description="4-aspartylphosphate" evidence="8">
    <location>
        <position position="61"/>
    </location>
</feature>
<evidence type="ECO:0000313" key="14">
    <source>
        <dbReference type="Proteomes" id="UP000179769"/>
    </source>
</evidence>
<evidence type="ECO:0000313" key="13">
    <source>
        <dbReference type="EMBL" id="OHV20381.1"/>
    </source>
</evidence>
<evidence type="ECO:0000256" key="1">
    <source>
        <dbReference type="ARBA" id="ARBA00004496"/>
    </source>
</evidence>
<keyword evidence="2" id="KW-0963">Cytoplasm</keyword>
<comment type="subcellular location">
    <subcellularLocation>
        <location evidence="1">Cytoplasm</location>
    </subcellularLocation>
</comment>